<keyword evidence="1" id="KW-1133">Transmembrane helix</keyword>
<evidence type="ECO:0000256" key="1">
    <source>
        <dbReference type="SAM" id="Phobius"/>
    </source>
</evidence>
<dbReference type="Proteomes" id="UP000028864">
    <property type="component" value="Unassembled WGS sequence"/>
</dbReference>
<accession>A0AAV2WJC9</accession>
<dbReference type="AlphaFoldDB" id="A0AAV2WJC9"/>
<evidence type="ECO:0008006" key="4">
    <source>
        <dbReference type="Google" id="ProtNLM"/>
    </source>
</evidence>
<feature type="transmembrane region" description="Helical" evidence="1">
    <location>
        <begin position="61"/>
        <end position="81"/>
    </location>
</feature>
<keyword evidence="1" id="KW-0472">Membrane</keyword>
<proteinExistence type="predicted"/>
<protein>
    <recommendedName>
        <fullName evidence="4">Transmembrane protein</fullName>
    </recommendedName>
</protein>
<name>A0AAV2WJC9_MYCNE</name>
<sequence length="171" mass="18009">MMRIIAEHGGLVVAEDGKNIIVIDRGNGTAEITAFVLLIVTLVVGGFGALVLFTPVGVPRIIGAALCAVGLATGAGLYAILRTLRTARSAPLDTCTPVAVFDRDRHTYRDVTGLLIPLDRISIHRRMQLTSSSPKLVVTTPHGTDVLKRANPFGGGLGNLDTVLNTAVFGR</sequence>
<evidence type="ECO:0000313" key="3">
    <source>
        <dbReference type="Proteomes" id="UP000028864"/>
    </source>
</evidence>
<dbReference type="EMBL" id="LK021338">
    <property type="protein sequence ID" value="CDQ44027.1"/>
    <property type="molecule type" value="Genomic_DNA"/>
</dbReference>
<dbReference type="RefSeq" id="WP_030135201.1">
    <property type="nucleotide sequence ID" value="NZ_LK021338.1"/>
</dbReference>
<evidence type="ECO:0000313" key="2">
    <source>
        <dbReference type="EMBL" id="CDQ44027.1"/>
    </source>
</evidence>
<feature type="transmembrane region" description="Helical" evidence="1">
    <location>
        <begin position="34"/>
        <end position="55"/>
    </location>
</feature>
<gene>
    <name evidence="2" type="ORF">BN1047_01903</name>
</gene>
<organism evidence="2 3">
    <name type="scientific">Mycolicibacterium neoaurum</name>
    <name type="common">Mycobacterium neoaurum</name>
    <dbReference type="NCBI Taxonomy" id="1795"/>
    <lineage>
        <taxon>Bacteria</taxon>
        <taxon>Bacillati</taxon>
        <taxon>Actinomycetota</taxon>
        <taxon>Actinomycetes</taxon>
        <taxon>Mycobacteriales</taxon>
        <taxon>Mycobacteriaceae</taxon>
        <taxon>Mycolicibacterium</taxon>
    </lineage>
</organism>
<reference evidence="2" key="1">
    <citation type="submission" date="2014-05" db="EMBL/GenBank/DDBJ databases">
        <authorList>
            <person name="Urmite Genomes"/>
        </authorList>
    </citation>
    <scope>NUCLEOTIDE SEQUENCE</scope>
    <source>
        <strain evidence="2">DSM 44074</strain>
    </source>
</reference>
<reference evidence="2" key="2">
    <citation type="submission" date="2015-09" db="EMBL/GenBank/DDBJ databases">
        <title>Draft genome sequence of Mycobacterium neoaurum DSM 44074.</title>
        <authorList>
            <person name="Croce O."/>
            <person name="Robert C."/>
            <person name="Raoult D."/>
            <person name="Drancourt M."/>
        </authorList>
    </citation>
    <scope>NUCLEOTIDE SEQUENCE</scope>
    <source>
        <strain evidence="2">DSM 44074</strain>
    </source>
</reference>
<keyword evidence="1" id="KW-0812">Transmembrane</keyword>